<reference evidence="2" key="1">
    <citation type="submission" date="2022-11" db="UniProtKB">
        <authorList>
            <consortium name="WormBaseParasite"/>
        </authorList>
    </citation>
    <scope>IDENTIFICATION</scope>
</reference>
<proteinExistence type="predicted"/>
<sequence length="276" mass="32097">ELRHGLKEEHVKEATTKFYSLIPHIKAIDHDLPLLNNPRIIDSKASMLNTLADIEIANRSIGEMILQHEYISRKDVIQRYYEKLNCRITIVDQTSETFQLIKEYAETNHRVTDNFKLEIINVFEIFRPDEEAAFKKEIGNIRLLWHGSRTVNFIGILSQGLHLPEKPRDLWFVALGDIDRKNNLDFEIIKPEESKHSVKGMGMYYPFREGYRTIDDNVTVPIGKLIKRQNVDDLLLDYNEYIVYSTEQIKIRYLVQVNIGKKGVTRKNGLIGGEAV</sequence>
<dbReference type="Proteomes" id="UP000887579">
    <property type="component" value="Unplaced"/>
</dbReference>
<dbReference type="WBParaSite" id="ES5_v2.g27287.t1">
    <property type="protein sequence ID" value="ES5_v2.g27287.t1"/>
    <property type="gene ID" value="ES5_v2.g27287"/>
</dbReference>
<protein>
    <submittedName>
        <fullName evidence="2">Poly [ADP-ribose] polymerase</fullName>
    </submittedName>
</protein>
<evidence type="ECO:0000313" key="2">
    <source>
        <dbReference type="WBParaSite" id="ES5_v2.g27287.t1"/>
    </source>
</evidence>
<accession>A0AC34GC68</accession>
<evidence type="ECO:0000313" key="1">
    <source>
        <dbReference type="Proteomes" id="UP000887579"/>
    </source>
</evidence>
<name>A0AC34GC68_9BILA</name>
<organism evidence="1 2">
    <name type="scientific">Panagrolaimus sp. ES5</name>
    <dbReference type="NCBI Taxonomy" id="591445"/>
    <lineage>
        <taxon>Eukaryota</taxon>
        <taxon>Metazoa</taxon>
        <taxon>Ecdysozoa</taxon>
        <taxon>Nematoda</taxon>
        <taxon>Chromadorea</taxon>
        <taxon>Rhabditida</taxon>
        <taxon>Tylenchina</taxon>
        <taxon>Panagrolaimomorpha</taxon>
        <taxon>Panagrolaimoidea</taxon>
        <taxon>Panagrolaimidae</taxon>
        <taxon>Panagrolaimus</taxon>
    </lineage>
</organism>